<dbReference type="AlphaFoldDB" id="A0AAD9US32"/>
<feature type="domain" description="NADP-dependent oxidoreductase" evidence="1">
    <location>
        <begin position="62"/>
        <end position="358"/>
    </location>
</feature>
<reference evidence="2" key="1">
    <citation type="journal article" date="2023" name="G3 (Bethesda)">
        <title>Whole genome assembly and annotation of the endangered Caribbean coral Acropora cervicornis.</title>
        <authorList>
            <person name="Selwyn J.D."/>
            <person name="Vollmer S.V."/>
        </authorList>
    </citation>
    <scope>NUCLEOTIDE SEQUENCE</scope>
    <source>
        <strain evidence="2">K2</strain>
    </source>
</reference>
<gene>
    <name evidence="2" type="ORF">P5673_032234</name>
</gene>
<organism evidence="2 3">
    <name type="scientific">Acropora cervicornis</name>
    <name type="common">Staghorn coral</name>
    <dbReference type="NCBI Taxonomy" id="6130"/>
    <lineage>
        <taxon>Eukaryota</taxon>
        <taxon>Metazoa</taxon>
        <taxon>Cnidaria</taxon>
        <taxon>Anthozoa</taxon>
        <taxon>Hexacorallia</taxon>
        <taxon>Scleractinia</taxon>
        <taxon>Astrocoeniina</taxon>
        <taxon>Acroporidae</taxon>
        <taxon>Acropora</taxon>
    </lineage>
</organism>
<dbReference type="SUPFAM" id="SSF51430">
    <property type="entry name" value="NAD(P)-linked oxidoreductase"/>
    <property type="match status" value="1"/>
</dbReference>
<evidence type="ECO:0000313" key="3">
    <source>
        <dbReference type="Proteomes" id="UP001249851"/>
    </source>
</evidence>
<dbReference type="InterPro" id="IPR023210">
    <property type="entry name" value="NADP_OxRdtase_dom"/>
</dbReference>
<dbReference type="InterPro" id="IPR036812">
    <property type="entry name" value="NAD(P)_OxRdtase_dom_sf"/>
</dbReference>
<sequence>MTKLLRDHRRVRDKVIGRMEAWFQWKECCVIPFRFEGRCFVQRFMMPKVPICRLKNGLEIRRILNGMWQVSGAHGRIDPKKASLEMIEYFEAELTSFDMADIYGPAEDIFGHFLGQLKTSHGEDVKGKVQGSPITKELTKGHIQVAMKRMGVDKLDMVQFHWWDYSDDRYIKALQYLNELRMEGLIGELSLTNFNTEHLQRIIEHNIPISTNQVQYSIIDRRPEAKMVKLCKEHGIKLLAYGVLGGGLISERYLNVKEPIGRSQLNTASLAKYKQMIDAWGNWELFQELLSKMSEIAKAHNSTIANVACRYVLDKPEVAGIIIGCRFGIPGAQHIESNIKSLDVELTSSDIQKLEEILRKGGDLLETTGDCDIISKEELPPIRK</sequence>
<comment type="caution">
    <text evidence="2">The sequence shown here is derived from an EMBL/GenBank/DDBJ whole genome shotgun (WGS) entry which is preliminary data.</text>
</comment>
<dbReference type="PANTHER" id="PTHR43147">
    <property type="entry name" value="PROTEIN TAS"/>
    <property type="match status" value="1"/>
</dbReference>
<reference evidence="2" key="2">
    <citation type="journal article" date="2023" name="Science">
        <title>Genomic signatures of disease resistance in endangered staghorn corals.</title>
        <authorList>
            <person name="Vollmer S.V."/>
            <person name="Selwyn J.D."/>
            <person name="Despard B.A."/>
            <person name="Roesel C.L."/>
        </authorList>
    </citation>
    <scope>NUCLEOTIDE SEQUENCE</scope>
    <source>
        <strain evidence="2">K2</strain>
    </source>
</reference>
<dbReference type="EMBL" id="JARQWQ010000170">
    <property type="protein sequence ID" value="KAK2547715.1"/>
    <property type="molecule type" value="Genomic_DNA"/>
</dbReference>
<protein>
    <submittedName>
        <fullName evidence="2">Pyridoxal reductase</fullName>
    </submittedName>
</protein>
<dbReference type="PANTHER" id="PTHR43147:SF2">
    <property type="entry name" value="NADP-DEPENDENT OXIDOREDUCTASE DOMAIN-CONTAINING PROTEIN"/>
    <property type="match status" value="1"/>
</dbReference>
<dbReference type="Proteomes" id="UP001249851">
    <property type="component" value="Unassembled WGS sequence"/>
</dbReference>
<dbReference type="Pfam" id="PF00248">
    <property type="entry name" value="Aldo_ket_red"/>
    <property type="match status" value="1"/>
</dbReference>
<accession>A0AAD9US32</accession>
<dbReference type="Gene3D" id="3.20.20.100">
    <property type="entry name" value="NADP-dependent oxidoreductase domain"/>
    <property type="match status" value="1"/>
</dbReference>
<evidence type="ECO:0000313" key="2">
    <source>
        <dbReference type="EMBL" id="KAK2547715.1"/>
    </source>
</evidence>
<dbReference type="CDD" id="cd19101">
    <property type="entry name" value="AKR_unchar"/>
    <property type="match status" value="1"/>
</dbReference>
<evidence type="ECO:0000259" key="1">
    <source>
        <dbReference type="Pfam" id="PF00248"/>
    </source>
</evidence>
<name>A0AAD9US32_ACRCE</name>
<keyword evidence="3" id="KW-1185">Reference proteome</keyword>
<proteinExistence type="predicted"/>